<keyword evidence="5" id="KW-1185">Reference proteome</keyword>
<dbReference type="PANTHER" id="PTHR30273:SF2">
    <property type="entry name" value="PROTEIN FECR"/>
    <property type="match status" value="1"/>
</dbReference>
<evidence type="ECO:0000256" key="1">
    <source>
        <dbReference type="SAM" id="Phobius"/>
    </source>
</evidence>
<keyword evidence="1" id="KW-1133">Transmembrane helix</keyword>
<dbReference type="GO" id="GO:0016989">
    <property type="term" value="F:sigma factor antagonist activity"/>
    <property type="evidence" value="ECO:0007669"/>
    <property type="project" value="TreeGrafter"/>
</dbReference>
<dbReference type="Proteomes" id="UP000294752">
    <property type="component" value="Unassembled WGS sequence"/>
</dbReference>
<name>A0A4R7D145_9SPHI</name>
<dbReference type="Gene3D" id="2.60.120.1440">
    <property type="match status" value="1"/>
</dbReference>
<evidence type="ECO:0000313" key="4">
    <source>
        <dbReference type="EMBL" id="TDS14679.1"/>
    </source>
</evidence>
<reference evidence="4 5" key="1">
    <citation type="submission" date="2019-03" db="EMBL/GenBank/DDBJ databases">
        <title>Genomic Encyclopedia of Type Strains, Phase III (KMG-III): the genomes of soil and plant-associated and newly described type strains.</title>
        <authorList>
            <person name="Whitman W."/>
        </authorList>
    </citation>
    <scope>NUCLEOTIDE SEQUENCE [LARGE SCALE GENOMIC DNA]</scope>
    <source>
        <strain evidence="4 5">CGMCC 1.12801</strain>
    </source>
</reference>
<dbReference type="InterPro" id="IPR012373">
    <property type="entry name" value="Ferrdict_sens_TM"/>
</dbReference>
<feature type="domain" description="Protein FecR C-terminal" evidence="3">
    <location>
        <begin position="296"/>
        <end position="362"/>
    </location>
</feature>
<organism evidence="4 5">
    <name type="scientific">Sphingobacterium paludis</name>
    <dbReference type="NCBI Taxonomy" id="1476465"/>
    <lineage>
        <taxon>Bacteria</taxon>
        <taxon>Pseudomonadati</taxon>
        <taxon>Bacteroidota</taxon>
        <taxon>Sphingobacteriia</taxon>
        <taxon>Sphingobacteriales</taxon>
        <taxon>Sphingobacteriaceae</taxon>
        <taxon>Sphingobacterium</taxon>
    </lineage>
</organism>
<evidence type="ECO:0000259" key="2">
    <source>
        <dbReference type="Pfam" id="PF04773"/>
    </source>
</evidence>
<protein>
    <submittedName>
        <fullName evidence="4">FecR family protein</fullName>
    </submittedName>
</protein>
<feature type="transmembrane region" description="Helical" evidence="1">
    <location>
        <begin position="64"/>
        <end position="85"/>
    </location>
</feature>
<feature type="domain" description="FecR protein" evidence="2">
    <location>
        <begin position="154"/>
        <end position="251"/>
    </location>
</feature>
<keyword evidence="1" id="KW-0472">Membrane</keyword>
<dbReference type="EMBL" id="SNZV01000003">
    <property type="protein sequence ID" value="TDS14679.1"/>
    <property type="molecule type" value="Genomic_DNA"/>
</dbReference>
<gene>
    <name evidence="4" type="ORF">B0I21_103174</name>
</gene>
<comment type="caution">
    <text evidence="4">The sequence shown here is derived from an EMBL/GenBank/DDBJ whole genome shotgun (WGS) entry which is preliminary data.</text>
</comment>
<proteinExistence type="predicted"/>
<sequence length="369" mass="41530">MSKQTRLYRQLVRRYRNGQASEEEVALFMDLMRQEKHRAAVEHVMDEELGVSTVRARRKSILIWLRYAAAVSLLTLAGWAAFYFLQTATTEQKIQVMKQVPPASSKATLRLANGDELSLDSTSGQLLLDSEAIRNEKGEILHQDQQATAFYEMVVPMGGTYQLSLSDGSKVWLNSGSTLRFPQQFAAQRREIELKGEAFFEIKKQTDAAGHRIPFIVNTARQQIEVLGTQFNVKAYTDETSETATLVAGSVRVRNKSDNEEKLLNPGFRSVLHPNGTMSVSKADLEEVSGWRADAFVFNDAAIGDIVKQLARWYNIDVVYTGSSDSSFHGYMPRNIPLGEALETLKSSGELEYSYQHGKVYIKTKKRPM</sequence>
<dbReference type="InterPro" id="IPR006860">
    <property type="entry name" value="FecR"/>
</dbReference>
<evidence type="ECO:0000259" key="3">
    <source>
        <dbReference type="Pfam" id="PF16344"/>
    </source>
</evidence>
<dbReference type="RefSeq" id="WP_133639732.1">
    <property type="nucleotide sequence ID" value="NZ_SNZV01000003.1"/>
</dbReference>
<dbReference type="InterPro" id="IPR032508">
    <property type="entry name" value="FecR_C"/>
</dbReference>
<dbReference type="Gene3D" id="3.55.50.30">
    <property type="match status" value="1"/>
</dbReference>
<keyword evidence="1" id="KW-0812">Transmembrane</keyword>
<evidence type="ECO:0000313" key="5">
    <source>
        <dbReference type="Proteomes" id="UP000294752"/>
    </source>
</evidence>
<dbReference type="OrthoDB" id="1099963at2"/>
<dbReference type="Pfam" id="PF16344">
    <property type="entry name" value="FecR_C"/>
    <property type="match status" value="1"/>
</dbReference>
<dbReference type="PIRSF" id="PIRSF018266">
    <property type="entry name" value="FecR"/>
    <property type="match status" value="1"/>
</dbReference>
<dbReference type="PANTHER" id="PTHR30273">
    <property type="entry name" value="PERIPLASMIC SIGNAL SENSOR AND SIGMA FACTOR ACTIVATOR FECR-RELATED"/>
    <property type="match status" value="1"/>
</dbReference>
<dbReference type="AlphaFoldDB" id="A0A4R7D145"/>
<accession>A0A4R7D145</accession>
<dbReference type="Pfam" id="PF04773">
    <property type="entry name" value="FecR"/>
    <property type="match status" value="1"/>
</dbReference>